<protein>
    <submittedName>
        <fullName evidence="2">Phenylacetate--CoA ligase family protein</fullName>
    </submittedName>
</protein>
<dbReference type="Pfam" id="PF00501">
    <property type="entry name" value="AMP-binding"/>
    <property type="match status" value="1"/>
</dbReference>
<reference evidence="2 3" key="1">
    <citation type="submission" date="2019-07" db="EMBL/GenBank/DDBJ databases">
        <title>The pathways for chlorine oxyanion respiration interact through the shared metabolite chlorate.</title>
        <authorList>
            <person name="Barnum T.P."/>
            <person name="Cheng Y."/>
            <person name="Hill K.A."/>
            <person name="Lucas L.N."/>
            <person name="Carlson H.K."/>
            <person name="Coates J.D."/>
        </authorList>
    </citation>
    <scope>NUCLEOTIDE SEQUENCE [LARGE SCALE GENOMIC DNA]</scope>
    <source>
        <strain evidence="2">BK-3</strain>
    </source>
</reference>
<comment type="caution">
    <text evidence="2">The sequence shown here is derived from an EMBL/GenBank/DDBJ whole genome shotgun (WGS) entry which is preliminary data.</text>
</comment>
<dbReference type="PANTHER" id="PTHR36932:SF1">
    <property type="entry name" value="CAPSULAR POLYSACCHARIDE BIOSYNTHESIS PROTEIN"/>
    <property type="match status" value="1"/>
</dbReference>
<dbReference type="AlphaFoldDB" id="A0A558D571"/>
<gene>
    <name evidence="2" type="ORF">FHK82_07485</name>
</gene>
<sequence>MSLYTKLVSQFLFPLHEHLKGHNTVAIRKEMEQSQWWDREKINHFQLTRLKKLITHVYQHVPYYRDVMDERQLKPTDIATLEDLQRLPFLTKPLIKQHTDELRSDTNPQLQRFNTGGSTGEPLIFYIGKERVTHDVAAKWRATRWWGVDIGDPEIVVWGSPVELGAQDRVRELRDKLLRTELIPAFEMSDDNLSKFVERIRQTRPKMLFGYPSSLSLIARHAKKQGIAMDDLGIKVAFVTSERLYDEQKDDIEKIFGCPTANGYGGRDAGFIAHQCPSGSMHITAEDIIVELIDSNGEVVPHGVPGEVVITHLATGEFPFIRYRTGDVAVLDDATCECGRGLPLLKEIQGRTTDFIVAQNGTVMHGLALIYILRDIPTIQKFQIVQAELDLLTVRLVVSDTYEVACNTTIIEGFKKRLGQEVQVVLDFVNDIPVEKSGKYRYVKSNVAIN</sequence>
<dbReference type="InterPro" id="IPR053158">
    <property type="entry name" value="CapK_Type1_Caps_Biosynth"/>
</dbReference>
<dbReference type="Gene3D" id="3.40.50.12780">
    <property type="entry name" value="N-terminal domain of ligase-like"/>
    <property type="match status" value="1"/>
</dbReference>
<dbReference type="EMBL" id="VMRY01000025">
    <property type="protein sequence ID" value="TVT56148.1"/>
    <property type="molecule type" value="Genomic_DNA"/>
</dbReference>
<dbReference type="InterPro" id="IPR000873">
    <property type="entry name" value="AMP-dep_synth/lig_dom"/>
</dbReference>
<accession>A0A558D571</accession>
<evidence type="ECO:0000313" key="3">
    <source>
        <dbReference type="Proteomes" id="UP000317355"/>
    </source>
</evidence>
<feature type="domain" description="AMP-dependent synthetase/ligase" evidence="1">
    <location>
        <begin position="193"/>
        <end position="311"/>
    </location>
</feature>
<evidence type="ECO:0000313" key="2">
    <source>
        <dbReference type="EMBL" id="TVT56148.1"/>
    </source>
</evidence>
<keyword evidence="2" id="KW-0436">Ligase</keyword>
<name>A0A558D571_9GAMM</name>
<dbReference type="STRING" id="1543721.AAY24_04325"/>
<dbReference type="SUPFAM" id="SSF56801">
    <property type="entry name" value="Acetyl-CoA synthetase-like"/>
    <property type="match status" value="1"/>
</dbReference>
<dbReference type="GO" id="GO:0016874">
    <property type="term" value="F:ligase activity"/>
    <property type="evidence" value="ECO:0007669"/>
    <property type="project" value="UniProtKB-KW"/>
</dbReference>
<dbReference type="PANTHER" id="PTHR36932">
    <property type="entry name" value="CAPSULAR POLYSACCHARIDE BIOSYNTHESIS PROTEIN"/>
    <property type="match status" value="1"/>
</dbReference>
<evidence type="ECO:0000259" key="1">
    <source>
        <dbReference type="Pfam" id="PF00501"/>
    </source>
</evidence>
<dbReference type="InterPro" id="IPR042099">
    <property type="entry name" value="ANL_N_sf"/>
</dbReference>
<proteinExistence type="predicted"/>
<organism evidence="2 3">
    <name type="scientific">Sedimenticola thiotaurini</name>
    <dbReference type="NCBI Taxonomy" id="1543721"/>
    <lineage>
        <taxon>Bacteria</taxon>
        <taxon>Pseudomonadati</taxon>
        <taxon>Pseudomonadota</taxon>
        <taxon>Gammaproteobacteria</taxon>
        <taxon>Chromatiales</taxon>
        <taxon>Sedimenticolaceae</taxon>
        <taxon>Sedimenticola</taxon>
    </lineage>
</organism>
<dbReference type="Proteomes" id="UP000317355">
    <property type="component" value="Unassembled WGS sequence"/>
</dbReference>